<gene>
    <name evidence="10" type="ORF">SEMRO_161_G072350.1</name>
</gene>
<dbReference type="GO" id="GO:0000149">
    <property type="term" value="F:SNARE binding"/>
    <property type="evidence" value="ECO:0007669"/>
    <property type="project" value="TreeGrafter"/>
</dbReference>
<keyword evidence="5 8" id="KW-0472">Membrane</keyword>
<dbReference type="InterPro" id="IPR000727">
    <property type="entry name" value="T_SNARE_dom"/>
</dbReference>
<feature type="transmembrane region" description="Helical" evidence="8">
    <location>
        <begin position="286"/>
        <end position="306"/>
    </location>
</feature>
<organism evidence="10 11">
    <name type="scientific">Seminavis robusta</name>
    <dbReference type="NCBI Taxonomy" id="568900"/>
    <lineage>
        <taxon>Eukaryota</taxon>
        <taxon>Sar</taxon>
        <taxon>Stramenopiles</taxon>
        <taxon>Ochrophyta</taxon>
        <taxon>Bacillariophyta</taxon>
        <taxon>Bacillariophyceae</taxon>
        <taxon>Bacillariophycidae</taxon>
        <taxon>Naviculales</taxon>
        <taxon>Naviculaceae</taxon>
        <taxon>Seminavis</taxon>
    </lineage>
</organism>
<protein>
    <submittedName>
        <fullName evidence="10">Syntaxin-1B</fullName>
    </submittedName>
</protein>
<dbReference type="PANTHER" id="PTHR19957:SF307">
    <property type="entry name" value="PROTEIN SSO1-RELATED"/>
    <property type="match status" value="1"/>
</dbReference>
<dbReference type="PROSITE" id="PS00914">
    <property type="entry name" value="SYNTAXIN"/>
    <property type="match status" value="1"/>
</dbReference>
<dbReference type="GO" id="GO:0012505">
    <property type="term" value="C:endomembrane system"/>
    <property type="evidence" value="ECO:0007669"/>
    <property type="project" value="TreeGrafter"/>
</dbReference>
<dbReference type="GO" id="GO:0031201">
    <property type="term" value="C:SNARE complex"/>
    <property type="evidence" value="ECO:0007669"/>
    <property type="project" value="TreeGrafter"/>
</dbReference>
<evidence type="ECO:0000256" key="7">
    <source>
        <dbReference type="SAM" id="MobiDB-lite"/>
    </source>
</evidence>
<evidence type="ECO:0000256" key="1">
    <source>
        <dbReference type="ARBA" id="ARBA00004211"/>
    </source>
</evidence>
<dbReference type="SMART" id="SM00503">
    <property type="entry name" value="SynN"/>
    <property type="match status" value="1"/>
</dbReference>
<dbReference type="InterPro" id="IPR010989">
    <property type="entry name" value="SNARE"/>
</dbReference>
<evidence type="ECO:0000256" key="2">
    <source>
        <dbReference type="ARBA" id="ARBA00009063"/>
    </source>
</evidence>
<keyword evidence="3 8" id="KW-0812">Transmembrane</keyword>
<proteinExistence type="inferred from homology"/>
<dbReference type="Pfam" id="PF05739">
    <property type="entry name" value="SNARE"/>
    <property type="match status" value="1"/>
</dbReference>
<dbReference type="PANTHER" id="PTHR19957">
    <property type="entry name" value="SYNTAXIN"/>
    <property type="match status" value="1"/>
</dbReference>
<dbReference type="PROSITE" id="PS50192">
    <property type="entry name" value="T_SNARE"/>
    <property type="match status" value="1"/>
</dbReference>
<dbReference type="InterPro" id="IPR006011">
    <property type="entry name" value="Syntaxin_N"/>
</dbReference>
<dbReference type="InterPro" id="IPR006012">
    <property type="entry name" value="Syntaxin/epimorphin_CS"/>
</dbReference>
<dbReference type="Gene3D" id="1.20.5.110">
    <property type="match status" value="1"/>
</dbReference>
<sequence>MNDRLGDLGAFAGDDDDDNDMFEDEPEGGDVEMQKQVQQPNYMDHFFTEVDKIKDDIDHVKKATTKIGDINEEALQATTTEKENELSSKLKPLIDATNNRAKRTKNMLGLLKEDTQKLEAEGKINASDLRVRDNLCNTLTRKFIDEMKHYQNAQQKYKTDIKKKVARQVKTVKPDATDEDIDAVMRSEGGRDALYREQILAGGVNDQIKTTYAKVAGKYQDVLTLESSVAELHQMFLDFALLTEQQGELLDQIEFQVKQAGDYIEDANVDVYESIQYQSSIRKKQCYIMAIVIVCVVVLLFATGIIP</sequence>
<dbReference type="GO" id="GO:0006906">
    <property type="term" value="P:vesicle fusion"/>
    <property type="evidence" value="ECO:0007669"/>
    <property type="project" value="TreeGrafter"/>
</dbReference>
<dbReference type="OrthoDB" id="10255013at2759"/>
<comment type="similarity">
    <text evidence="2 6">Belongs to the syntaxin family.</text>
</comment>
<feature type="compositionally biased region" description="Acidic residues" evidence="7">
    <location>
        <begin position="13"/>
        <end position="29"/>
    </location>
</feature>
<evidence type="ECO:0000256" key="5">
    <source>
        <dbReference type="ARBA" id="ARBA00023136"/>
    </source>
</evidence>
<dbReference type="GO" id="GO:0005886">
    <property type="term" value="C:plasma membrane"/>
    <property type="evidence" value="ECO:0007669"/>
    <property type="project" value="TreeGrafter"/>
</dbReference>
<evidence type="ECO:0000313" key="10">
    <source>
        <dbReference type="EMBL" id="CAB9503270.1"/>
    </source>
</evidence>
<evidence type="ECO:0000256" key="3">
    <source>
        <dbReference type="ARBA" id="ARBA00022692"/>
    </source>
</evidence>
<evidence type="ECO:0000256" key="6">
    <source>
        <dbReference type="RuleBase" id="RU003858"/>
    </source>
</evidence>
<dbReference type="SUPFAM" id="SSF47661">
    <property type="entry name" value="t-snare proteins"/>
    <property type="match status" value="1"/>
</dbReference>
<comment type="caution">
    <text evidence="10">The sequence shown here is derived from an EMBL/GenBank/DDBJ whole genome shotgun (WGS) entry which is preliminary data.</text>
</comment>
<reference evidence="10" key="1">
    <citation type="submission" date="2020-06" db="EMBL/GenBank/DDBJ databases">
        <authorList>
            <consortium name="Plant Systems Biology data submission"/>
        </authorList>
    </citation>
    <scope>NUCLEOTIDE SEQUENCE</scope>
    <source>
        <strain evidence="10">D6</strain>
    </source>
</reference>
<dbReference type="Gene3D" id="1.20.58.70">
    <property type="match status" value="1"/>
</dbReference>
<dbReference type="CDD" id="cd15848">
    <property type="entry name" value="SNARE_syntaxin1-like"/>
    <property type="match status" value="1"/>
</dbReference>
<dbReference type="Pfam" id="PF00804">
    <property type="entry name" value="Syntaxin"/>
    <property type="match status" value="1"/>
</dbReference>
<evidence type="ECO:0000256" key="4">
    <source>
        <dbReference type="ARBA" id="ARBA00022989"/>
    </source>
</evidence>
<keyword evidence="4 8" id="KW-1133">Transmembrane helix</keyword>
<dbReference type="InterPro" id="IPR045242">
    <property type="entry name" value="Syntaxin"/>
</dbReference>
<dbReference type="GO" id="GO:0005484">
    <property type="term" value="F:SNAP receptor activity"/>
    <property type="evidence" value="ECO:0007669"/>
    <property type="project" value="InterPro"/>
</dbReference>
<dbReference type="AlphaFoldDB" id="A0A9N8DMI0"/>
<dbReference type="SMART" id="SM00397">
    <property type="entry name" value="t_SNARE"/>
    <property type="match status" value="1"/>
</dbReference>
<dbReference type="EMBL" id="CAICTM010000160">
    <property type="protein sequence ID" value="CAB9503270.1"/>
    <property type="molecule type" value="Genomic_DNA"/>
</dbReference>
<evidence type="ECO:0000256" key="8">
    <source>
        <dbReference type="SAM" id="Phobius"/>
    </source>
</evidence>
<comment type="subcellular location">
    <subcellularLocation>
        <location evidence="1">Membrane</location>
        <topology evidence="1">Single-pass type IV membrane protein</topology>
    </subcellularLocation>
</comment>
<dbReference type="GO" id="GO:0048278">
    <property type="term" value="P:vesicle docking"/>
    <property type="evidence" value="ECO:0007669"/>
    <property type="project" value="TreeGrafter"/>
</dbReference>
<evidence type="ECO:0000259" key="9">
    <source>
        <dbReference type="PROSITE" id="PS50192"/>
    </source>
</evidence>
<dbReference type="Proteomes" id="UP001153069">
    <property type="component" value="Unassembled WGS sequence"/>
</dbReference>
<keyword evidence="11" id="KW-1185">Reference proteome</keyword>
<evidence type="ECO:0000313" key="11">
    <source>
        <dbReference type="Proteomes" id="UP001153069"/>
    </source>
</evidence>
<dbReference type="GO" id="GO:0006887">
    <property type="term" value="P:exocytosis"/>
    <property type="evidence" value="ECO:0007669"/>
    <property type="project" value="TreeGrafter"/>
</dbReference>
<accession>A0A9N8DMI0</accession>
<feature type="domain" description="T-SNARE coiled-coil homology" evidence="9">
    <location>
        <begin position="212"/>
        <end position="274"/>
    </location>
</feature>
<dbReference type="GO" id="GO:0006886">
    <property type="term" value="P:intracellular protein transport"/>
    <property type="evidence" value="ECO:0007669"/>
    <property type="project" value="InterPro"/>
</dbReference>
<name>A0A9N8DMI0_9STRA</name>
<feature type="region of interest" description="Disordered" evidence="7">
    <location>
        <begin position="1"/>
        <end position="29"/>
    </location>
</feature>